<evidence type="ECO:0000256" key="1">
    <source>
        <dbReference type="ARBA" id="ARBA00022737"/>
    </source>
</evidence>
<dbReference type="CDD" id="cd04584">
    <property type="entry name" value="CBS_pair_AcuB_like"/>
    <property type="match status" value="1"/>
</dbReference>
<dbReference type="AlphaFoldDB" id="A0A090BW17"/>
<evidence type="ECO:0000259" key="3">
    <source>
        <dbReference type="PROSITE" id="PS51371"/>
    </source>
</evidence>
<proteinExistence type="predicted"/>
<dbReference type="STRING" id="40754.THII_3529"/>
<organism evidence="4 5">
    <name type="scientific">Thioploca ingrica</name>
    <dbReference type="NCBI Taxonomy" id="40754"/>
    <lineage>
        <taxon>Bacteria</taxon>
        <taxon>Pseudomonadati</taxon>
        <taxon>Pseudomonadota</taxon>
        <taxon>Gammaproteobacteria</taxon>
        <taxon>Thiotrichales</taxon>
        <taxon>Thiotrichaceae</taxon>
        <taxon>Thioploca</taxon>
    </lineage>
</organism>
<dbReference type="KEGG" id="tig:THII_3529"/>
<dbReference type="PANTHER" id="PTHR48108">
    <property type="entry name" value="CBS DOMAIN-CONTAINING PROTEIN CBSX2, CHLOROPLASTIC"/>
    <property type="match status" value="1"/>
</dbReference>
<keyword evidence="1" id="KW-0677">Repeat</keyword>
<reference evidence="4 5" key="1">
    <citation type="journal article" date="2014" name="ISME J.">
        <title>Ecophysiology of Thioploca ingrica as revealed by the complete genome sequence supplemented with proteomic evidence.</title>
        <authorList>
            <person name="Kojima H."/>
            <person name="Ogura Y."/>
            <person name="Yamamoto N."/>
            <person name="Togashi T."/>
            <person name="Mori H."/>
            <person name="Watanabe T."/>
            <person name="Nemoto F."/>
            <person name="Kurokawa K."/>
            <person name="Hayashi T."/>
            <person name="Fukui M."/>
        </authorList>
    </citation>
    <scope>NUCLEOTIDE SEQUENCE [LARGE SCALE GENOMIC DNA]</scope>
</reference>
<dbReference type="Proteomes" id="UP000031623">
    <property type="component" value="Chromosome"/>
</dbReference>
<feature type="domain" description="CBS" evidence="3">
    <location>
        <begin position="83"/>
        <end position="141"/>
    </location>
</feature>
<dbReference type="InterPro" id="IPR000644">
    <property type="entry name" value="CBS_dom"/>
</dbReference>
<dbReference type="SUPFAM" id="SSF54631">
    <property type="entry name" value="CBS-domain pair"/>
    <property type="match status" value="1"/>
</dbReference>
<keyword evidence="5" id="KW-1185">Reference proteome</keyword>
<dbReference type="InterPro" id="IPR051462">
    <property type="entry name" value="CBS_domain-containing"/>
</dbReference>
<dbReference type="HOGENOM" id="CLU_040681_9_1_6"/>
<keyword evidence="2" id="KW-0129">CBS domain</keyword>
<feature type="domain" description="CBS" evidence="3">
    <location>
        <begin position="8"/>
        <end position="64"/>
    </location>
</feature>
<sequence length="147" mass="16852">MLIVKDLMSHELYTLKPTDTVQQARELMLKQQIRHIPIVNEDNELLGLVSKRDVLAASVSTLAELQENERAEIESHIPLDKIMIKEVVIAEENTHLVETARFMLETKQGCLPVMRESKLVGILTEADFVRLSLFLLKKMAEHENINH</sequence>
<dbReference type="InterPro" id="IPR046342">
    <property type="entry name" value="CBS_dom_sf"/>
</dbReference>
<dbReference type="Gene3D" id="3.10.580.10">
    <property type="entry name" value="CBS-domain"/>
    <property type="match status" value="1"/>
</dbReference>
<dbReference type="OrthoDB" id="240589at2"/>
<gene>
    <name evidence="4" type="ORF">THII_3529</name>
</gene>
<dbReference type="PANTHER" id="PTHR48108:SF34">
    <property type="entry name" value="CBS DOMAIN-CONTAINING PROTEIN YHCV"/>
    <property type="match status" value="1"/>
</dbReference>
<evidence type="ECO:0000313" key="4">
    <source>
        <dbReference type="EMBL" id="BAP57826.1"/>
    </source>
</evidence>
<accession>A0A090BW17</accession>
<name>A0A090BW17_9GAMM</name>
<dbReference type="SMART" id="SM00116">
    <property type="entry name" value="CBS"/>
    <property type="match status" value="2"/>
</dbReference>
<dbReference type="EMBL" id="AP014633">
    <property type="protein sequence ID" value="BAP57826.1"/>
    <property type="molecule type" value="Genomic_DNA"/>
</dbReference>
<evidence type="ECO:0000256" key="2">
    <source>
        <dbReference type="PROSITE-ProRule" id="PRU00703"/>
    </source>
</evidence>
<evidence type="ECO:0000313" key="5">
    <source>
        <dbReference type="Proteomes" id="UP000031623"/>
    </source>
</evidence>
<dbReference type="PROSITE" id="PS51371">
    <property type="entry name" value="CBS"/>
    <property type="match status" value="2"/>
</dbReference>
<dbReference type="Pfam" id="PF00571">
    <property type="entry name" value="CBS"/>
    <property type="match status" value="2"/>
</dbReference>
<protein>
    <submittedName>
        <fullName evidence="4">Acetoin utilization protein AcuB</fullName>
    </submittedName>
</protein>